<dbReference type="Pfam" id="PF02373">
    <property type="entry name" value="JmjC"/>
    <property type="match status" value="1"/>
</dbReference>
<dbReference type="PROSITE" id="PS51184">
    <property type="entry name" value="JMJC"/>
    <property type="match status" value="1"/>
</dbReference>
<organism evidence="3 4">
    <name type="scientific">Cannabis sativa</name>
    <name type="common">Hemp</name>
    <name type="synonym">Marijuana</name>
    <dbReference type="NCBI Taxonomy" id="3483"/>
    <lineage>
        <taxon>Eukaryota</taxon>
        <taxon>Viridiplantae</taxon>
        <taxon>Streptophyta</taxon>
        <taxon>Embryophyta</taxon>
        <taxon>Tracheophyta</taxon>
        <taxon>Spermatophyta</taxon>
        <taxon>Magnoliopsida</taxon>
        <taxon>eudicotyledons</taxon>
        <taxon>Gunneridae</taxon>
        <taxon>Pentapetalae</taxon>
        <taxon>rosids</taxon>
        <taxon>fabids</taxon>
        <taxon>Rosales</taxon>
        <taxon>Cannabaceae</taxon>
        <taxon>Cannabis</taxon>
    </lineage>
</organism>
<dbReference type="EMBL" id="JAATIQ010000558">
    <property type="protein sequence ID" value="KAF4351383.1"/>
    <property type="molecule type" value="Genomic_DNA"/>
</dbReference>
<dbReference type="Gene3D" id="2.60.120.650">
    <property type="entry name" value="Cupin"/>
    <property type="match status" value="1"/>
</dbReference>
<name>A0A7J6DYZ6_CANSA</name>
<reference evidence="3 4" key="1">
    <citation type="journal article" date="2020" name="bioRxiv">
        <title>Sequence and annotation of 42 cannabis genomes reveals extensive copy number variation in cannabinoid synthesis and pathogen resistance genes.</title>
        <authorList>
            <person name="Mckernan K.J."/>
            <person name="Helbert Y."/>
            <person name="Kane L.T."/>
            <person name="Ebling H."/>
            <person name="Zhang L."/>
            <person name="Liu B."/>
            <person name="Eaton Z."/>
            <person name="Mclaughlin S."/>
            <person name="Kingan S."/>
            <person name="Baybayan P."/>
            <person name="Concepcion G."/>
            <person name="Jordan M."/>
            <person name="Riva A."/>
            <person name="Barbazuk W."/>
            <person name="Harkins T."/>
        </authorList>
    </citation>
    <scope>NUCLEOTIDE SEQUENCE [LARGE SCALE GENOMIC DNA]</scope>
    <source>
        <strain evidence="4">cv. Jamaican Lion 4</strain>
        <tissue evidence="3">Leaf</tissue>
    </source>
</reference>
<dbReference type="Pfam" id="PF02928">
    <property type="entry name" value="zf-C5HC2"/>
    <property type="match status" value="1"/>
</dbReference>
<dbReference type="GO" id="GO:0000785">
    <property type="term" value="C:chromatin"/>
    <property type="evidence" value="ECO:0007669"/>
    <property type="project" value="TreeGrafter"/>
</dbReference>
<dbReference type="AlphaFoldDB" id="A0A7J6DYZ6"/>
<evidence type="ECO:0000259" key="1">
    <source>
        <dbReference type="PROSITE" id="PS51183"/>
    </source>
</evidence>
<feature type="domain" description="JmjN" evidence="1">
    <location>
        <begin position="33"/>
        <end position="74"/>
    </location>
</feature>
<dbReference type="GO" id="GO:0032452">
    <property type="term" value="F:histone demethylase activity"/>
    <property type="evidence" value="ECO:0007669"/>
    <property type="project" value="TreeGrafter"/>
</dbReference>
<keyword evidence="4" id="KW-1185">Reference proteome</keyword>
<gene>
    <name evidence="3" type="ORF">G4B88_028222</name>
</gene>
<dbReference type="SMART" id="SM00558">
    <property type="entry name" value="JmjC"/>
    <property type="match status" value="1"/>
</dbReference>
<accession>A0A7J6DYZ6</accession>
<dbReference type="PROSITE" id="PS51183">
    <property type="entry name" value="JMJN"/>
    <property type="match status" value="1"/>
</dbReference>
<sequence length="526" mass="61226">MPSQNTNQHVFSNKNNNNINDFELQWIENIPKCPIYHPTMEEFDDPFHYLQTISSHASKYGICKIVSPIKPCVEANVVLSKEIKGFKFETNVQPLRIKDSKDKFTFFKRGRKYTYREFETMANKVFVKRRFQSSNSLLIEKNFWHEMLIGKKGCFVEYGINIDGSAFSSNPNDNLGRSKWNLKNLSKLPNSTLRLLDRVIPGITDPMLYIGMLYSMFAWHVEDHYLYSINYHHSGAPKTWYGVPCDFASRFEKIVLNHIYNGEEKEKNGVSKLLAEKTTMFPPNILLQNNVPIYKAIQKPGEFVITFPKAYHSGFSHGFNCGEAVNFAIGDWFPFGEEARQSYALLRVLPIIPYEELLCKEAMLLHNFSSKNDQNSGSYFSTKLSFVRLFRTLEQNLWRLSRVLRRSLSSIRFSDQQGTVLCSICNQDCYLAYLICNSCLSYCICLSHDGMSTYENIARKFEQQDGMSLEIRLETKNYHEFSEFRKDYSDYFKLEGKSKLKIDVENSKEKTRRMGGRALKLFQINE</sequence>
<comment type="caution">
    <text evidence="3">The sequence shown here is derived from an EMBL/GenBank/DDBJ whole genome shotgun (WGS) entry which is preliminary data.</text>
</comment>
<dbReference type="SMART" id="SM00545">
    <property type="entry name" value="JmjN"/>
    <property type="match status" value="1"/>
</dbReference>
<evidence type="ECO:0000313" key="4">
    <source>
        <dbReference type="Proteomes" id="UP000583929"/>
    </source>
</evidence>
<dbReference type="InterPro" id="IPR003349">
    <property type="entry name" value="JmjN"/>
</dbReference>
<dbReference type="PANTHER" id="PTHR10694">
    <property type="entry name" value="LYSINE-SPECIFIC DEMETHYLASE"/>
    <property type="match status" value="1"/>
</dbReference>
<dbReference type="GO" id="GO:0010468">
    <property type="term" value="P:regulation of gene expression"/>
    <property type="evidence" value="ECO:0007669"/>
    <property type="project" value="TreeGrafter"/>
</dbReference>
<dbReference type="InterPro" id="IPR003347">
    <property type="entry name" value="JmjC_dom"/>
</dbReference>
<dbReference type="InterPro" id="IPR004198">
    <property type="entry name" value="Znf_C5HC2"/>
</dbReference>
<protein>
    <submittedName>
        <fullName evidence="3">Uncharacterized protein</fullName>
    </submittedName>
</protein>
<evidence type="ECO:0000259" key="2">
    <source>
        <dbReference type="PROSITE" id="PS51184"/>
    </source>
</evidence>
<dbReference type="GO" id="GO:0005634">
    <property type="term" value="C:nucleus"/>
    <property type="evidence" value="ECO:0007669"/>
    <property type="project" value="TreeGrafter"/>
</dbReference>
<dbReference type="Pfam" id="PF02375">
    <property type="entry name" value="JmjN"/>
    <property type="match status" value="1"/>
</dbReference>
<feature type="domain" description="JmjC" evidence="2">
    <location>
        <begin position="177"/>
        <end position="344"/>
    </location>
</feature>
<dbReference type="Proteomes" id="UP000583929">
    <property type="component" value="Unassembled WGS sequence"/>
</dbReference>
<dbReference type="PANTHER" id="PTHR10694:SF106">
    <property type="entry name" value="TRANSCRIPTION FACTOR JUMONJI FAMILY PROTEIN"/>
    <property type="match status" value="1"/>
</dbReference>
<evidence type="ECO:0000313" key="3">
    <source>
        <dbReference type="EMBL" id="KAF4351383.1"/>
    </source>
</evidence>
<dbReference type="SUPFAM" id="SSF51197">
    <property type="entry name" value="Clavaminate synthase-like"/>
    <property type="match status" value="1"/>
</dbReference>
<proteinExistence type="predicted"/>